<evidence type="ECO:0000313" key="1">
    <source>
        <dbReference type="EMBL" id="KAJ8106189.1"/>
    </source>
</evidence>
<sequence length="166" mass="17400">MPSDGAARDTASSDTRSKPHVVDPLAPFRRQGTQYQHSSAPSTPNPTHPIEITESLPTLGRARPQTLKPSNHKRHKVVTQPRPARAPAPHSRRAAHLLAPQRESAAPDRAQMALVLGGTGGTLGGFARASVAVRGRGGLRGGALAAFFGEDVLEADVEVGVCDGDL</sequence>
<comment type="caution">
    <text evidence="1">The sequence shown here is derived from an EMBL/GenBank/DDBJ whole genome shotgun (WGS) entry which is preliminary data.</text>
</comment>
<dbReference type="Proteomes" id="UP001153331">
    <property type="component" value="Unassembled WGS sequence"/>
</dbReference>
<accession>A0ACC2HSX8</accession>
<keyword evidence="2" id="KW-1185">Reference proteome</keyword>
<organism evidence="1 2">
    <name type="scientific">Boeremia exigua</name>
    <dbReference type="NCBI Taxonomy" id="749465"/>
    <lineage>
        <taxon>Eukaryota</taxon>
        <taxon>Fungi</taxon>
        <taxon>Dikarya</taxon>
        <taxon>Ascomycota</taxon>
        <taxon>Pezizomycotina</taxon>
        <taxon>Dothideomycetes</taxon>
        <taxon>Pleosporomycetidae</taxon>
        <taxon>Pleosporales</taxon>
        <taxon>Pleosporineae</taxon>
        <taxon>Didymellaceae</taxon>
        <taxon>Boeremia</taxon>
    </lineage>
</organism>
<name>A0ACC2HSX8_9PLEO</name>
<dbReference type="EMBL" id="JAPHNI010001244">
    <property type="protein sequence ID" value="KAJ8106189.1"/>
    <property type="molecule type" value="Genomic_DNA"/>
</dbReference>
<protein>
    <submittedName>
        <fullName evidence="1">Uncharacterized protein</fullName>
    </submittedName>
</protein>
<proteinExistence type="predicted"/>
<reference evidence="1" key="1">
    <citation type="submission" date="2022-11" db="EMBL/GenBank/DDBJ databases">
        <title>Genome Sequence of Boeremia exigua.</title>
        <authorList>
            <person name="Buettner E."/>
        </authorList>
    </citation>
    <scope>NUCLEOTIDE SEQUENCE</scope>
    <source>
        <strain evidence="1">CU02</strain>
    </source>
</reference>
<evidence type="ECO:0000313" key="2">
    <source>
        <dbReference type="Proteomes" id="UP001153331"/>
    </source>
</evidence>
<gene>
    <name evidence="1" type="ORF">OPT61_g9703</name>
</gene>